<accession>A0ABW9MF43</accession>
<dbReference type="EC" id="2.4.1.25" evidence="3 10"/>
<reference evidence="12 13" key="1">
    <citation type="journal article" date="2025" name="Anaerobe">
        <title>Description of Anaerococcus kampingiae sp. nov., Anaerococcus groningensis sp. nov., Anaerococcus martiniensis sp. nov., and Anaerococcus cruorum sp. nov., isolated from human clinical specimens.</title>
        <authorList>
            <person name="Boiten K.E."/>
            <person name="Meijer J."/>
            <person name="van Wezel E.M."/>
            <person name="Veloo A.C.M."/>
        </authorList>
    </citation>
    <scope>NUCLEOTIDE SEQUENCE [LARGE SCALE GENOMIC DNA]</scope>
    <source>
        <strain evidence="12 13">ENR0874</strain>
    </source>
</reference>
<protein>
    <recommendedName>
        <fullName evidence="4 10">4-alpha-glucanotransferase</fullName>
        <ecNumber evidence="3 10">2.4.1.25</ecNumber>
    </recommendedName>
    <alternativeName>
        <fullName evidence="8 10">Amylomaltase</fullName>
    </alternativeName>
    <alternativeName>
        <fullName evidence="9 10">Disproportionating enzyme</fullName>
    </alternativeName>
</protein>
<feature type="coiled-coil region" evidence="11">
    <location>
        <begin position="115"/>
        <end position="142"/>
    </location>
</feature>
<keyword evidence="7 10" id="KW-0119">Carbohydrate metabolism</keyword>
<keyword evidence="11" id="KW-0175">Coiled coil</keyword>
<evidence type="ECO:0000313" key="13">
    <source>
        <dbReference type="Proteomes" id="UP001637994"/>
    </source>
</evidence>
<evidence type="ECO:0000256" key="10">
    <source>
        <dbReference type="RuleBase" id="RU361207"/>
    </source>
</evidence>
<evidence type="ECO:0000313" key="12">
    <source>
        <dbReference type="EMBL" id="MFO3667613.1"/>
    </source>
</evidence>
<dbReference type="SUPFAM" id="SSF51445">
    <property type="entry name" value="(Trans)glycosidases"/>
    <property type="match status" value="1"/>
</dbReference>
<dbReference type="Gene3D" id="3.20.20.80">
    <property type="entry name" value="Glycosidases"/>
    <property type="match status" value="1"/>
</dbReference>
<evidence type="ECO:0000256" key="9">
    <source>
        <dbReference type="ARBA" id="ARBA00031501"/>
    </source>
</evidence>
<comment type="catalytic activity">
    <reaction evidence="1 10">
        <text>Transfers a segment of a (1-&gt;4)-alpha-D-glucan to a new position in an acceptor, which may be glucose or a (1-&gt;4)-alpha-D-glucan.</text>
        <dbReference type="EC" id="2.4.1.25"/>
    </reaction>
</comment>
<dbReference type="NCBIfam" id="NF011080">
    <property type="entry name" value="PRK14508.1-3"/>
    <property type="match status" value="1"/>
</dbReference>
<gene>
    <name evidence="12" type="primary">malQ</name>
    <name evidence="12" type="ORF">ACCQ42_07500</name>
</gene>
<organism evidence="12 13">
    <name type="scientific">Anaerococcus kampingae</name>
    <dbReference type="NCBI Taxonomy" id="3115614"/>
    <lineage>
        <taxon>Bacteria</taxon>
        <taxon>Bacillati</taxon>
        <taxon>Bacillota</taxon>
        <taxon>Tissierellia</taxon>
        <taxon>Tissierellales</taxon>
        <taxon>Peptoniphilaceae</taxon>
        <taxon>Anaerococcus</taxon>
    </lineage>
</organism>
<dbReference type="InterPro" id="IPR017853">
    <property type="entry name" value="GH"/>
</dbReference>
<evidence type="ECO:0000256" key="5">
    <source>
        <dbReference type="ARBA" id="ARBA00022676"/>
    </source>
</evidence>
<dbReference type="PANTHER" id="PTHR32438:SF5">
    <property type="entry name" value="4-ALPHA-GLUCANOTRANSFERASE DPE1, CHLOROPLASTIC_AMYLOPLASTIC"/>
    <property type="match status" value="1"/>
</dbReference>
<evidence type="ECO:0000256" key="11">
    <source>
        <dbReference type="SAM" id="Coils"/>
    </source>
</evidence>
<dbReference type="Pfam" id="PF02446">
    <property type="entry name" value="Glyco_hydro_77"/>
    <property type="match status" value="1"/>
</dbReference>
<evidence type="ECO:0000256" key="6">
    <source>
        <dbReference type="ARBA" id="ARBA00022679"/>
    </source>
</evidence>
<comment type="similarity">
    <text evidence="2 10">Belongs to the disproportionating enzyme family.</text>
</comment>
<dbReference type="InterPro" id="IPR003385">
    <property type="entry name" value="Glyco_hydro_77"/>
</dbReference>
<sequence>MNKQQKRLDRSYGIIMPIFSLPSNYGIGTFGKAAYDFVDYLNDCGAKYWQILPLGQTSYGDSPYQSFSSFAGNPYFIDLDMLIEDGLLEKEDLENIDFGGNEREIDYAKLYNVRYRVLEIAYKNAKEKYAKEIKEFRKAEANWLEDYALFMAIKKDNLDKSWEFWDEDLRNRKKSALDEFKKENKELIDFYVYLQYEFFKQWNKLKEFANRHEIEIIGDLPIYVAYDSADAWVNYEILKLDKETKRPIVVGGAPPDDYSEDGQLWGNPIYRWEYMRDVEGFDFWKRRIGACLKLYDILRLDHFRGFEAYYAIPATDDTARYGKWEKGLAYDFFDAIKEAYPDAKYIAEDLGFITKEVEDLINHYAFPGMKVIQFAFGDNFDSEYLPHNYERNSMVYASTHDSDTLQGFLDNADEHLLELIRTYFGIGEDEKDENIRETIARNLMASVSDVCMFEIQDLFGLGNEARINCPGIVGGNWDWRAVESDFDKKIAEKYEKMAKTYGRI</sequence>
<evidence type="ECO:0000256" key="7">
    <source>
        <dbReference type="ARBA" id="ARBA00023277"/>
    </source>
</evidence>
<keyword evidence="5 10" id="KW-0328">Glycosyltransferase</keyword>
<dbReference type="RefSeq" id="WP_410035806.1">
    <property type="nucleotide sequence ID" value="NZ_JBGMEF010000029.1"/>
</dbReference>
<comment type="caution">
    <text evidence="12">The sequence shown here is derived from an EMBL/GenBank/DDBJ whole genome shotgun (WGS) entry which is preliminary data.</text>
</comment>
<evidence type="ECO:0000256" key="4">
    <source>
        <dbReference type="ARBA" id="ARBA00020295"/>
    </source>
</evidence>
<dbReference type="GO" id="GO:0004134">
    <property type="term" value="F:4-alpha-glucanotransferase activity"/>
    <property type="evidence" value="ECO:0007669"/>
    <property type="project" value="UniProtKB-EC"/>
</dbReference>
<proteinExistence type="inferred from homology"/>
<dbReference type="EMBL" id="JBGMEF010000029">
    <property type="protein sequence ID" value="MFO3667613.1"/>
    <property type="molecule type" value="Genomic_DNA"/>
</dbReference>
<evidence type="ECO:0000256" key="1">
    <source>
        <dbReference type="ARBA" id="ARBA00000439"/>
    </source>
</evidence>
<dbReference type="NCBIfam" id="TIGR00217">
    <property type="entry name" value="malQ"/>
    <property type="match status" value="1"/>
</dbReference>
<evidence type="ECO:0000256" key="2">
    <source>
        <dbReference type="ARBA" id="ARBA00005684"/>
    </source>
</evidence>
<dbReference type="PANTHER" id="PTHR32438">
    <property type="entry name" value="4-ALPHA-GLUCANOTRANSFERASE DPE1, CHLOROPLASTIC/AMYLOPLASTIC"/>
    <property type="match status" value="1"/>
</dbReference>
<evidence type="ECO:0000256" key="3">
    <source>
        <dbReference type="ARBA" id="ARBA00012560"/>
    </source>
</evidence>
<name>A0ABW9MF43_9FIRM</name>
<keyword evidence="13" id="KW-1185">Reference proteome</keyword>
<keyword evidence="6 10" id="KW-0808">Transferase</keyword>
<dbReference type="Proteomes" id="UP001637994">
    <property type="component" value="Unassembled WGS sequence"/>
</dbReference>
<evidence type="ECO:0000256" key="8">
    <source>
        <dbReference type="ARBA" id="ARBA00031423"/>
    </source>
</evidence>